<evidence type="ECO:0000313" key="4">
    <source>
        <dbReference type="Proteomes" id="UP000036464"/>
    </source>
</evidence>
<dbReference type="InterPro" id="IPR015250">
    <property type="entry name" value="MPT63-like"/>
</dbReference>
<keyword evidence="4" id="KW-1185">Reference proteome</keyword>
<gene>
    <name evidence="3" type="ORF">ABW16_11645</name>
</gene>
<proteinExistence type="predicted"/>
<reference evidence="3 4" key="1">
    <citation type="submission" date="2015-05" db="EMBL/GenBank/DDBJ databases">
        <title>Genome sequence of Mycobacterium heraklionense Davo strain.</title>
        <authorList>
            <person name="Greninger A.L."/>
            <person name="Cunningham G."/>
            <person name="Miller S."/>
        </authorList>
    </citation>
    <scope>NUCLEOTIDE SEQUENCE [LARGE SCALE GENOMIC DNA]</scope>
    <source>
        <strain evidence="3 4">Davo</strain>
    </source>
</reference>
<organism evidence="3 4">
    <name type="scientific">Mycolicibacter heraklionensis</name>
    <dbReference type="NCBI Taxonomy" id="512402"/>
    <lineage>
        <taxon>Bacteria</taxon>
        <taxon>Bacillati</taxon>
        <taxon>Actinomycetota</taxon>
        <taxon>Actinomycetes</taxon>
        <taxon>Mycobacteriales</taxon>
        <taxon>Mycobacteriaceae</taxon>
        <taxon>Mycolicibacter</taxon>
    </lineage>
</organism>
<dbReference type="Proteomes" id="UP000036464">
    <property type="component" value="Unassembled WGS sequence"/>
</dbReference>
<feature type="domain" description="MPT63-like" evidence="2">
    <location>
        <begin position="24"/>
        <end position="150"/>
    </location>
</feature>
<comment type="caution">
    <text evidence="3">The sequence shown here is derived from an EMBL/GenBank/DDBJ whole genome shotgun (WGS) entry which is preliminary data.</text>
</comment>
<keyword evidence="1" id="KW-0732">Signal</keyword>
<dbReference type="Pfam" id="PF09167">
    <property type="entry name" value="DUF1942"/>
    <property type="match status" value="1"/>
</dbReference>
<evidence type="ECO:0000256" key="1">
    <source>
        <dbReference type="ARBA" id="ARBA00022729"/>
    </source>
</evidence>
<dbReference type="EMBL" id="LDPO01000008">
    <property type="protein sequence ID" value="KLO28855.1"/>
    <property type="molecule type" value="Genomic_DNA"/>
</dbReference>
<evidence type="ECO:0000313" key="3">
    <source>
        <dbReference type="EMBL" id="KLO28855.1"/>
    </source>
</evidence>
<protein>
    <recommendedName>
        <fullName evidence="2">MPT63-like domain-containing protein</fullName>
    </recommendedName>
</protein>
<dbReference type="InterPro" id="IPR029050">
    <property type="entry name" value="Immunoprotect_excell_Ig-like"/>
</dbReference>
<dbReference type="Gene3D" id="2.60.40.1240">
    <property type="match status" value="1"/>
</dbReference>
<dbReference type="SUPFAM" id="SSF81982">
    <property type="entry name" value="Antigen MPT63/MPB63 (immunoprotective extracellular protein)"/>
    <property type="match status" value="1"/>
</dbReference>
<evidence type="ECO:0000259" key="2">
    <source>
        <dbReference type="Pfam" id="PF09167"/>
    </source>
</evidence>
<name>A0ABR5FFJ9_9MYCO</name>
<accession>A0ABR5FFJ9</accession>
<sequence>MVTVAATGFAGCPTAAAFPNVGEVAGFGAALRLYADNDVIIEYTVSDLRPSSDYVGEFPRFGHLWAANLTVEAVRGTATPVLPFFNARVTTGRQAGRQYRILFQADGAEGIHPGPIPQGVKSSGKIYFDCNGAAPAVVVYNDGGQDVLTWQ</sequence>